<comment type="pathway">
    <text evidence="8">Cofactor biosynthesis; FAD biosynthesis; FAD from FMN: step 1/1.</text>
</comment>
<dbReference type="InterPro" id="IPR004821">
    <property type="entry name" value="Cyt_trans-like"/>
</dbReference>
<dbReference type="Proteomes" id="UP001163096">
    <property type="component" value="Chromosome"/>
</dbReference>
<organism evidence="10 11">
    <name type="scientific">Methanogenium organophilum</name>
    <dbReference type="NCBI Taxonomy" id="2199"/>
    <lineage>
        <taxon>Archaea</taxon>
        <taxon>Methanobacteriati</taxon>
        <taxon>Methanobacteriota</taxon>
        <taxon>Stenosarchaea group</taxon>
        <taxon>Methanomicrobia</taxon>
        <taxon>Methanomicrobiales</taxon>
        <taxon>Methanomicrobiaceae</taxon>
        <taxon>Methanogenium</taxon>
    </lineage>
</organism>
<evidence type="ECO:0000256" key="6">
    <source>
        <dbReference type="ARBA" id="ARBA00022827"/>
    </source>
</evidence>
<dbReference type="KEGG" id="mou:OU421_08065"/>
<dbReference type="InterPro" id="IPR050385">
    <property type="entry name" value="Archaeal_FAD_synthase"/>
</dbReference>
<dbReference type="RefSeq" id="WP_268185581.1">
    <property type="nucleotide sequence ID" value="NZ_CP113361.1"/>
</dbReference>
<keyword evidence="1 8" id="KW-0285">Flavoprotein</keyword>
<comment type="catalytic activity">
    <reaction evidence="8">
        <text>FMN + ATP + H(+) = FAD + diphosphate</text>
        <dbReference type="Rhea" id="RHEA:17237"/>
        <dbReference type="ChEBI" id="CHEBI:15378"/>
        <dbReference type="ChEBI" id="CHEBI:30616"/>
        <dbReference type="ChEBI" id="CHEBI:33019"/>
        <dbReference type="ChEBI" id="CHEBI:57692"/>
        <dbReference type="ChEBI" id="CHEBI:58210"/>
        <dbReference type="EC" id="2.7.7.2"/>
    </reaction>
</comment>
<comment type="similarity">
    <text evidence="8">Belongs to the archaeal FAD synthase family.</text>
</comment>
<keyword evidence="5 8" id="KW-0547">Nucleotide-binding</keyword>
<feature type="domain" description="Cytidyltransferase-like" evidence="9">
    <location>
        <begin position="6"/>
        <end position="115"/>
    </location>
</feature>
<feature type="binding site" evidence="8">
    <location>
        <begin position="14"/>
        <end position="17"/>
    </location>
    <ligand>
        <name>ATP</name>
        <dbReference type="ChEBI" id="CHEBI:30616"/>
    </ligand>
</feature>
<keyword evidence="6 8" id="KW-0274">FAD</keyword>
<dbReference type="Gene3D" id="3.40.50.620">
    <property type="entry name" value="HUPs"/>
    <property type="match status" value="1"/>
</dbReference>
<evidence type="ECO:0000256" key="8">
    <source>
        <dbReference type="HAMAP-Rule" id="MF_02115"/>
    </source>
</evidence>
<evidence type="ECO:0000259" key="9">
    <source>
        <dbReference type="Pfam" id="PF01467"/>
    </source>
</evidence>
<comment type="function">
    <text evidence="8">Catalyzes the transfer of the AMP portion of ATP to flavin mononucleotide (FMN) to produce flavin adenine dinucleotide (FAD) coenzyme.</text>
</comment>
<keyword evidence="4 8" id="KW-0548">Nucleotidyltransferase</keyword>
<evidence type="ECO:0000256" key="5">
    <source>
        <dbReference type="ARBA" id="ARBA00022741"/>
    </source>
</evidence>
<dbReference type="HAMAP" id="MF_02115">
    <property type="entry name" value="FAD_synth_arch"/>
    <property type="match status" value="1"/>
</dbReference>
<proteinExistence type="inferred from homology"/>
<keyword evidence="11" id="KW-1185">Reference proteome</keyword>
<comment type="caution">
    <text evidence="8">Lacks conserved residue(s) required for the propagation of feature annotation.</text>
</comment>
<evidence type="ECO:0000256" key="3">
    <source>
        <dbReference type="ARBA" id="ARBA00022679"/>
    </source>
</evidence>
<dbReference type="GeneID" id="76835049"/>
<dbReference type="SUPFAM" id="SSF52374">
    <property type="entry name" value="Nucleotidylyl transferase"/>
    <property type="match status" value="1"/>
</dbReference>
<dbReference type="PANTHER" id="PTHR43793:SF1">
    <property type="entry name" value="FAD SYNTHASE"/>
    <property type="match status" value="1"/>
</dbReference>
<gene>
    <name evidence="8" type="primary">ribL</name>
    <name evidence="10" type="ORF">OU421_08065</name>
</gene>
<dbReference type="AlphaFoldDB" id="A0A9X9T758"/>
<comment type="subunit">
    <text evidence="8">Homodimer.</text>
</comment>
<evidence type="ECO:0000313" key="11">
    <source>
        <dbReference type="Proteomes" id="UP001163096"/>
    </source>
</evidence>
<dbReference type="GO" id="GO:0003919">
    <property type="term" value="F:FMN adenylyltransferase activity"/>
    <property type="evidence" value="ECO:0007669"/>
    <property type="project" value="UniProtKB-UniRule"/>
</dbReference>
<dbReference type="EC" id="2.7.7.2" evidence="8"/>
<dbReference type="InterPro" id="IPR024902">
    <property type="entry name" value="FAD_synth_RibL"/>
</dbReference>
<keyword evidence="3 8" id="KW-0808">Transferase</keyword>
<comment type="cofactor">
    <cofactor evidence="8">
        <name>a divalent metal cation</name>
        <dbReference type="ChEBI" id="CHEBI:60240"/>
    </cofactor>
</comment>
<keyword evidence="7 8" id="KW-0067">ATP-binding</keyword>
<feature type="binding site" evidence="8">
    <location>
        <position position="92"/>
    </location>
    <ligand>
        <name>ATP</name>
        <dbReference type="ChEBI" id="CHEBI:30616"/>
    </ligand>
</feature>
<dbReference type="Pfam" id="PF01467">
    <property type="entry name" value="CTP_transf_like"/>
    <property type="match status" value="1"/>
</dbReference>
<dbReference type="GO" id="GO:0006747">
    <property type="term" value="P:FAD biosynthetic process"/>
    <property type="evidence" value="ECO:0007669"/>
    <property type="project" value="UniProtKB-UniRule"/>
</dbReference>
<evidence type="ECO:0000256" key="4">
    <source>
        <dbReference type="ARBA" id="ARBA00022695"/>
    </source>
</evidence>
<dbReference type="NCBIfam" id="TIGR00125">
    <property type="entry name" value="cyt_tran_rel"/>
    <property type="match status" value="1"/>
</dbReference>
<protein>
    <recommendedName>
        <fullName evidence="8">FAD synthase</fullName>
        <ecNumber evidence="8">2.7.7.2</ecNumber>
    </recommendedName>
    <alternativeName>
        <fullName evidence="8">FMN adenylyltransferase</fullName>
    </alternativeName>
    <alternativeName>
        <fullName evidence="8">Flavin adenine dinucleotide synthase</fullName>
    </alternativeName>
</protein>
<keyword evidence="2 8" id="KW-0288">FMN</keyword>
<evidence type="ECO:0000256" key="2">
    <source>
        <dbReference type="ARBA" id="ARBA00022643"/>
    </source>
</evidence>
<sequence length="150" mass="16750">MKRVVATGTFDLLHPGHIYYLEKSRALGDELYVIVARDVNVVHKPAPVVPEGQRLCMIRSLAVVDEARLGDTEDMFRPIEEINPDVITLGFNQHFSEDSLRTALRERGIDAEVVRVGACKGPGFTGSRQIMKRILETRCPGWSGETDNTD</sequence>
<dbReference type="EMBL" id="CP113361">
    <property type="protein sequence ID" value="WAI00385.1"/>
    <property type="molecule type" value="Genomic_DNA"/>
</dbReference>
<dbReference type="GO" id="GO:0005524">
    <property type="term" value="F:ATP binding"/>
    <property type="evidence" value="ECO:0007669"/>
    <property type="project" value="UniProtKB-UniRule"/>
</dbReference>
<name>A0A9X9T758_METOG</name>
<feature type="binding site" evidence="8">
    <location>
        <begin position="9"/>
        <end position="10"/>
    </location>
    <ligand>
        <name>ATP</name>
        <dbReference type="ChEBI" id="CHEBI:30616"/>
    </ligand>
</feature>
<evidence type="ECO:0000256" key="7">
    <source>
        <dbReference type="ARBA" id="ARBA00022840"/>
    </source>
</evidence>
<evidence type="ECO:0000256" key="1">
    <source>
        <dbReference type="ARBA" id="ARBA00022630"/>
    </source>
</evidence>
<accession>A0A9X9T758</accession>
<reference evidence="10" key="1">
    <citation type="submission" date="2022-11" db="EMBL/GenBank/DDBJ databases">
        <title>Complete genome sequence of Methanogenium organophilum DSM 3596.</title>
        <authorList>
            <person name="Chen S.-C."/>
            <person name="Lai S.-J."/>
            <person name="You Y.-T."/>
        </authorList>
    </citation>
    <scope>NUCLEOTIDE SEQUENCE</scope>
    <source>
        <strain evidence="10">DSM 3596</strain>
    </source>
</reference>
<dbReference type="GO" id="GO:0046444">
    <property type="term" value="P:FMN metabolic process"/>
    <property type="evidence" value="ECO:0007669"/>
    <property type="project" value="UniProtKB-UniRule"/>
</dbReference>
<dbReference type="PANTHER" id="PTHR43793">
    <property type="entry name" value="FAD SYNTHASE"/>
    <property type="match status" value="1"/>
</dbReference>
<dbReference type="InterPro" id="IPR014729">
    <property type="entry name" value="Rossmann-like_a/b/a_fold"/>
</dbReference>
<evidence type="ECO:0000313" key="10">
    <source>
        <dbReference type="EMBL" id="WAI00385.1"/>
    </source>
</evidence>